<proteinExistence type="inferred from homology"/>
<comment type="similarity">
    <text evidence="1 5">Belongs to the D-isomer specific 2-hydroxyacid dehydrogenase family.</text>
</comment>
<dbReference type="Gene3D" id="3.40.50.720">
    <property type="entry name" value="NAD(P)-binding Rossmann-like Domain"/>
    <property type="match status" value="2"/>
</dbReference>
<accession>D1CGU0</accession>
<reference evidence="9" key="1">
    <citation type="journal article" date="2010" name="Stand. Genomic Sci.">
        <title>Complete genome sequence of 'Thermobaculum terrenum' type strain (YNP1).</title>
        <authorList>
            <person name="Kiss H."/>
            <person name="Cleland D."/>
            <person name="Lapidus A."/>
            <person name="Lucas S."/>
            <person name="Glavina Del Rio T."/>
            <person name="Nolan M."/>
            <person name="Tice H."/>
            <person name="Han C."/>
            <person name="Goodwin L."/>
            <person name="Pitluck S."/>
            <person name="Liolios K."/>
            <person name="Ivanova N."/>
            <person name="Mavromatis K."/>
            <person name="Ovchinnikova G."/>
            <person name="Pati A."/>
            <person name="Chen A."/>
            <person name="Palaniappan K."/>
            <person name="Land M."/>
            <person name="Hauser L."/>
            <person name="Chang Y."/>
            <person name="Jeffries C."/>
            <person name="Lu M."/>
            <person name="Brettin T."/>
            <person name="Detter J."/>
            <person name="Goker M."/>
            <person name="Tindall B."/>
            <person name="Beck B."/>
            <person name="McDermott T."/>
            <person name="Woyke T."/>
            <person name="Bristow J."/>
            <person name="Eisen J."/>
            <person name="Markowitz V."/>
            <person name="Hugenholtz P."/>
            <person name="Kyrpides N."/>
            <person name="Klenk H."/>
            <person name="Cheng J."/>
        </authorList>
    </citation>
    <scope>NUCLEOTIDE SEQUENCE [LARGE SCALE GENOMIC DNA]</scope>
    <source>
        <strain evidence="9">ATCC BAA-798 / YNP1</strain>
    </source>
</reference>
<keyword evidence="3 5" id="KW-0560">Oxidoreductase</keyword>
<dbReference type="GO" id="GO:0016616">
    <property type="term" value="F:oxidoreductase activity, acting on the CH-OH group of donors, NAD or NADP as acceptor"/>
    <property type="evidence" value="ECO:0007669"/>
    <property type="project" value="InterPro"/>
</dbReference>
<dbReference type="InterPro" id="IPR006140">
    <property type="entry name" value="D-isomer_DH_NAD-bd"/>
</dbReference>
<dbReference type="RefSeq" id="WP_012875992.1">
    <property type="nucleotide sequence ID" value="NC_013526.1"/>
</dbReference>
<organism evidence="8 9">
    <name type="scientific">Thermobaculum terrenum (strain ATCC BAA-798 / CCMEE 7001 / YNP1)</name>
    <dbReference type="NCBI Taxonomy" id="525904"/>
    <lineage>
        <taxon>Bacteria</taxon>
        <taxon>Bacillati</taxon>
        <taxon>Chloroflexota</taxon>
        <taxon>Chloroflexia</taxon>
        <taxon>Candidatus Thermobaculales</taxon>
        <taxon>Candidatus Thermobaculaceae</taxon>
        <taxon>Thermobaculum</taxon>
    </lineage>
</organism>
<evidence type="ECO:0000313" key="9">
    <source>
        <dbReference type="Proteomes" id="UP000000323"/>
    </source>
</evidence>
<dbReference type="GO" id="GO:0008652">
    <property type="term" value="P:amino acid biosynthetic process"/>
    <property type="evidence" value="ECO:0007669"/>
    <property type="project" value="UniProtKB-KW"/>
</dbReference>
<dbReference type="Proteomes" id="UP000000323">
    <property type="component" value="Chromosome 2"/>
</dbReference>
<dbReference type="PANTHER" id="PTHR42789:SF1">
    <property type="entry name" value="D-ISOMER SPECIFIC 2-HYDROXYACID DEHYDROGENASE FAMILY PROTEIN (AFU_ORTHOLOGUE AFUA_6G10090)"/>
    <property type="match status" value="1"/>
</dbReference>
<evidence type="ECO:0000256" key="2">
    <source>
        <dbReference type="ARBA" id="ARBA00022605"/>
    </source>
</evidence>
<dbReference type="FunFam" id="3.40.50.720:FF:000203">
    <property type="entry name" value="D-3-phosphoglycerate dehydrogenase (SerA)"/>
    <property type="match status" value="1"/>
</dbReference>
<dbReference type="InterPro" id="IPR029752">
    <property type="entry name" value="D-isomer_DH_CS1"/>
</dbReference>
<dbReference type="eggNOG" id="COG1052">
    <property type="taxonomic scope" value="Bacteria"/>
</dbReference>
<dbReference type="InterPro" id="IPR006139">
    <property type="entry name" value="D-isomer_2_OHA_DH_cat_dom"/>
</dbReference>
<feature type="domain" description="D-isomer specific 2-hydroxyacid dehydrogenase NAD-binding" evidence="7">
    <location>
        <begin position="107"/>
        <end position="283"/>
    </location>
</feature>
<dbReference type="STRING" id="525904.Tter_2057"/>
<evidence type="ECO:0000256" key="4">
    <source>
        <dbReference type="ARBA" id="ARBA00023027"/>
    </source>
</evidence>
<dbReference type="SUPFAM" id="SSF51735">
    <property type="entry name" value="NAD(P)-binding Rossmann-fold domains"/>
    <property type="match status" value="1"/>
</dbReference>
<dbReference type="PANTHER" id="PTHR42789">
    <property type="entry name" value="D-ISOMER SPECIFIC 2-HYDROXYACID DEHYDROGENASE FAMILY PROTEIN (AFU_ORTHOLOGUE AFUA_6G10090)"/>
    <property type="match status" value="1"/>
</dbReference>
<keyword evidence="9" id="KW-1185">Reference proteome</keyword>
<dbReference type="CDD" id="cd12173">
    <property type="entry name" value="PGDH_4"/>
    <property type="match status" value="1"/>
</dbReference>
<evidence type="ECO:0000259" key="6">
    <source>
        <dbReference type="Pfam" id="PF00389"/>
    </source>
</evidence>
<evidence type="ECO:0000313" key="8">
    <source>
        <dbReference type="EMBL" id="ACZ42961.1"/>
    </source>
</evidence>
<dbReference type="GO" id="GO:0051287">
    <property type="term" value="F:NAD binding"/>
    <property type="evidence" value="ECO:0007669"/>
    <property type="project" value="InterPro"/>
</dbReference>
<keyword evidence="4" id="KW-0520">NAD</keyword>
<dbReference type="KEGG" id="ttr:Tter_2057"/>
<dbReference type="InterPro" id="IPR029753">
    <property type="entry name" value="D-isomer_DH_CS"/>
</dbReference>
<dbReference type="OrthoDB" id="9793626at2"/>
<dbReference type="SUPFAM" id="SSF52283">
    <property type="entry name" value="Formate/glycerate dehydrogenase catalytic domain-like"/>
    <property type="match status" value="1"/>
</dbReference>
<dbReference type="Pfam" id="PF00389">
    <property type="entry name" value="2-Hacid_dh"/>
    <property type="match status" value="1"/>
</dbReference>
<evidence type="ECO:0000259" key="7">
    <source>
        <dbReference type="Pfam" id="PF02826"/>
    </source>
</evidence>
<sequence>MPRYRVLLLEPIHESGMRKLAEHVELVLADGLDEEALCRQVRGVHALVVRAGGRITRRVLEAADSLRVIGRHGVGLDNIDLEAARELGVAVVYTPLANAESVAEHAVGMMLALAKRLREGDAALRRGEWGARYSLTGRELLGKALGVVGMGRIGRRVAEICSLAFSMEVMFHDVVEPQLPPGLRAIRVDLEELLSRADFVSLHVPLLPSTYHMLGERELRLMPSTSCLVNTSRGGVVDQDALAKALREGWIAGAALDVFEAEPLPPDSPLLELPNVLVTPHMASHTEESLRRMSEVVDDVLAVLEGRQPRFRAV</sequence>
<evidence type="ECO:0000256" key="5">
    <source>
        <dbReference type="RuleBase" id="RU003719"/>
    </source>
</evidence>
<dbReference type="InterPro" id="IPR050857">
    <property type="entry name" value="D-2-hydroxyacid_DH"/>
</dbReference>
<dbReference type="InterPro" id="IPR036291">
    <property type="entry name" value="NAD(P)-bd_dom_sf"/>
</dbReference>
<dbReference type="PROSITE" id="PS00670">
    <property type="entry name" value="D_2_HYDROXYACID_DH_2"/>
    <property type="match status" value="1"/>
</dbReference>
<evidence type="ECO:0000256" key="3">
    <source>
        <dbReference type="ARBA" id="ARBA00023002"/>
    </source>
</evidence>
<dbReference type="HOGENOM" id="CLU_019796_1_3_0"/>
<dbReference type="AlphaFoldDB" id="D1CGU0"/>
<gene>
    <name evidence="8" type="ordered locus">Tter_2057</name>
</gene>
<dbReference type="EMBL" id="CP001826">
    <property type="protein sequence ID" value="ACZ42961.1"/>
    <property type="molecule type" value="Genomic_DNA"/>
</dbReference>
<dbReference type="Pfam" id="PF02826">
    <property type="entry name" value="2-Hacid_dh_C"/>
    <property type="match status" value="1"/>
</dbReference>
<keyword evidence="2" id="KW-0028">Amino-acid biosynthesis</keyword>
<dbReference type="PROSITE" id="PS00065">
    <property type="entry name" value="D_2_HYDROXYACID_DH_1"/>
    <property type="match status" value="1"/>
</dbReference>
<evidence type="ECO:0000256" key="1">
    <source>
        <dbReference type="ARBA" id="ARBA00005854"/>
    </source>
</evidence>
<name>D1CGU0_THET1</name>
<dbReference type="PROSITE" id="PS00671">
    <property type="entry name" value="D_2_HYDROXYACID_DH_3"/>
    <property type="match status" value="1"/>
</dbReference>
<protein>
    <submittedName>
        <fullName evidence="8">D-isomer specific 2-hydroxyacid dehydrogenase NAD-binding protein</fullName>
    </submittedName>
</protein>
<feature type="domain" description="D-isomer specific 2-hydroxyacid dehydrogenase catalytic" evidence="6">
    <location>
        <begin position="6"/>
        <end position="311"/>
    </location>
</feature>